<keyword evidence="3" id="KW-1185">Reference proteome</keyword>
<reference evidence="2 3" key="1">
    <citation type="submission" date="2019-07" db="EMBL/GenBank/DDBJ databases">
        <title>Genome assembly of two rare yeast pathogens: Diutina rugosa and Trichomonascus ciferrii.</title>
        <authorList>
            <person name="Mixao V."/>
            <person name="Saus E."/>
            <person name="Hansen A."/>
            <person name="Lass-Flor C."/>
            <person name="Gabaldon T."/>
        </authorList>
    </citation>
    <scope>NUCLEOTIDE SEQUENCE [LARGE SCALE GENOMIC DNA]</scope>
    <source>
        <strain evidence="2 3">CBS 613</strain>
    </source>
</reference>
<accession>A0A642UYT4</accession>
<feature type="transmembrane region" description="Helical" evidence="1">
    <location>
        <begin position="161"/>
        <end position="187"/>
    </location>
</feature>
<organism evidence="2 3">
    <name type="scientific">Diutina rugosa</name>
    <name type="common">Yeast</name>
    <name type="synonym">Candida rugosa</name>
    <dbReference type="NCBI Taxonomy" id="5481"/>
    <lineage>
        <taxon>Eukaryota</taxon>
        <taxon>Fungi</taxon>
        <taxon>Dikarya</taxon>
        <taxon>Ascomycota</taxon>
        <taxon>Saccharomycotina</taxon>
        <taxon>Pichiomycetes</taxon>
        <taxon>Debaryomycetaceae</taxon>
        <taxon>Diutina</taxon>
    </lineage>
</organism>
<name>A0A642UYT4_DIURU</name>
<keyword evidence="1" id="KW-0812">Transmembrane</keyword>
<evidence type="ECO:0000313" key="3">
    <source>
        <dbReference type="Proteomes" id="UP000449547"/>
    </source>
</evidence>
<keyword evidence="1" id="KW-0472">Membrane</keyword>
<feature type="transmembrane region" description="Helical" evidence="1">
    <location>
        <begin position="193"/>
        <end position="214"/>
    </location>
</feature>
<evidence type="ECO:0000313" key="2">
    <source>
        <dbReference type="EMBL" id="KAA8908411.1"/>
    </source>
</evidence>
<protein>
    <submittedName>
        <fullName evidence="2">Uncharacterized protein</fullName>
    </submittedName>
</protein>
<dbReference type="AlphaFoldDB" id="A0A642UYT4"/>
<dbReference type="GeneID" id="54778853"/>
<dbReference type="Proteomes" id="UP000449547">
    <property type="component" value="Unassembled WGS sequence"/>
</dbReference>
<keyword evidence="1" id="KW-1133">Transmembrane helix</keyword>
<proteinExistence type="predicted"/>
<gene>
    <name evidence="2" type="ORF">DIURU_000200</name>
</gene>
<feature type="transmembrane region" description="Helical" evidence="1">
    <location>
        <begin position="34"/>
        <end position="54"/>
    </location>
</feature>
<evidence type="ECO:0000256" key="1">
    <source>
        <dbReference type="SAM" id="Phobius"/>
    </source>
</evidence>
<dbReference type="RefSeq" id="XP_034015011.1">
    <property type="nucleotide sequence ID" value="XM_034154604.1"/>
</dbReference>
<comment type="caution">
    <text evidence="2">The sequence shown here is derived from an EMBL/GenBank/DDBJ whole genome shotgun (WGS) entry which is preliminary data.</text>
</comment>
<dbReference type="VEuPathDB" id="FungiDB:DIURU_000200"/>
<dbReference type="EMBL" id="SWFT01000008">
    <property type="protein sequence ID" value="KAA8908411.1"/>
    <property type="molecule type" value="Genomic_DNA"/>
</dbReference>
<sequence length="558" mass="64712">MFSEFLPSLNKALPAGGLLQWAMLLFVFSHSLRYLLLVVYAIVSLVWVIPKLVLRFYLFIEDVYDGLMIWWMKKQNNCTVLFTEYAERRLQRNEKINSWYFQWCAQQRKLRHFCEDCVDGCALAVKAIYTTVKPPFVIVSNFGSKCYRYVSPRLLGWLYQVWAMLICGLDRIGAMILPVVSVAAWVIKLAGTAVHVTGYFVGYAVVLIAAPFVYSAGRWIFGKADVAEPEEESERQRCRVVRYDISINLMQRVIERRAVQSDNALVIGDSQRVSVAWQCGRELWDLVRTSEIPIPGVDASMVYKVFESLFAKLADCGIFVETDDDNSAWFKTILYLAVVSQAKMMYLASIGVYFDDSFVPRAFHLQTNAGYIDCEFVPRPFRLSARNRTNYSFVPIRFRLQARPRADYSFVPIRFRLQARPRADYSFVPIPFRLSARNRTNYSFVPIRFRLQARPRADYSFAPRPFHLQARPRADYSFVPIPFRLSARNRTNYSFVPIRFRLQARPRADYSFAPRPFRLQARPCADYSFVPIPFRLSARNRTNYSFEPRALQLGGATT</sequence>